<dbReference type="AlphaFoldDB" id="E2A450"/>
<gene>
    <name evidence="2" type="ORF">EAG_07567</name>
</gene>
<evidence type="ECO:0000256" key="1">
    <source>
        <dbReference type="SAM" id="MobiDB-lite"/>
    </source>
</evidence>
<accession>E2A450</accession>
<dbReference type="Proteomes" id="UP000000311">
    <property type="component" value="Unassembled WGS sequence"/>
</dbReference>
<evidence type="ECO:0000313" key="2">
    <source>
        <dbReference type="EMBL" id="EFN71816.1"/>
    </source>
</evidence>
<reference evidence="2 3" key="1">
    <citation type="journal article" date="2010" name="Science">
        <title>Genomic comparison of the ants Camponotus floridanus and Harpegnathos saltator.</title>
        <authorList>
            <person name="Bonasio R."/>
            <person name="Zhang G."/>
            <person name="Ye C."/>
            <person name="Mutti N.S."/>
            <person name="Fang X."/>
            <person name="Qin N."/>
            <person name="Donahue G."/>
            <person name="Yang P."/>
            <person name="Li Q."/>
            <person name="Li C."/>
            <person name="Zhang P."/>
            <person name="Huang Z."/>
            <person name="Berger S.L."/>
            <person name="Reinberg D."/>
            <person name="Wang J."/>
            <person name="Liebig J."/>
        </authorList>
    </citation>
    <scope>NUCLEOTIDE SEQUENCE [LARGE SCALE GENOMIC DNA]</scope>
    <source>
        <strain evidence="3">C129</strain>
    </source>
</reference>
<evidence type="ECO:0000313" key="3">
    <source>
        <dbReference type="Proteomes" id="UP000000311"/>
    </source>
</evidence>
<proteinExistence type="predicted"/>
<dbReference type="InParanoid" id="E2A450"/>
<organism evidence="3">
    <name type="scientific">Camponotus floridanus</name>
    <name type="common">Florida carpenter ant</name>
    <dbReference type="NCBI Taxonomy" id="104421"/>
    <lineage>
        <taxon>Eukaryota</taxon>
        <taxon>Metazoa</taxon>
        <taxon>Ecdysozoa</taxon>
        <taxon>Arthropoda</taxon>
        <taxon>Hexapoda</taxon>
        <taxon>Insecta</taxon>
        <taxon>Pterygota</taxon>
        <taxon>Neoptera</taxon>
        <taxon>Endopterygota</taxon>
        <taxon>Hymenoptera</taxon>
        <taxon>Apocrita</taxon>
        <taxon>Aculeata</taxon>
        <taxon>Formicoidea</taxon>
        <taxon>Formicidae</taxon>
        <taxon>Formicinae</taxon>
        <taxon>Camponotus</taxon>
    </lineage>
</organism>
<name>E2A450_CAMFO</name>
<sequence>MSPEAINSCGGLLGALESPDAKIAKSNVRVCDTLCFSAGFVPDIRLEPIVARSHKNERKLSDLRYLETSGLQRTYIGGVPNSHIAPRNKVRSAVGNHDGRRNRCPSHELVPTSSRRRGVVDVASFDVASQGPRGATRVALSNTIFWFAPPTATVRRVKIGGKTTRRVTSIDREPSAPRSVATPASQATGGSLRSTFRARTELCVHILSDIILTSTNPLSMFLLQRMIFAVEKPI</sequence>
<dbReference type="EMBL" id="GL436526">
    <property type="protein sequence ID" value="EFN71816.1"/>
    <property type="molecule type" value="Genomic_DNA"/>
</dbReference>
<keyword evidence="3" id="KW-1185">Reference proteome</keyword>
<protein>
    <submittedName>
        <fullName evidence="2">Uncharacterized protein</fullName>
    </submittedName>
</protein>
<feature type="region of interest" description="Disordered" evidence="1">
    <location>
        <begin position="170"/>
        <end position="191"/>
    </location>
</feature>
<feature type="compositionally biased region" description="Polar residues" evidence="1">
    <location>
        <begin position="182"/>
        <end position="191"/>
    </location>
</feature>